<feature type="signal peptide" evidence="2">
    <location>
        <begin position="1"/>
        <end position="24"/>
    </location>
</feature>
<evidence type="ECO:0000256" key="1">
    <source>
        <dbReference type="SAM" id="MobiDB-lite"/>
    </source>
</evidence>
<feature type="chain" id="PRO_5046610251" description="ComE operon protein 1" evidence="2">
    <location>
        <begin position="25"/>
        <end position="118"/>
    </location>
</feature>
<dbReference type="PANTHER" id="PTHR21180">
    <property type="entry name" value="ENDONUCLEASE/EXONUCLEASE/PHOSPHATASE FAMILY DOMAIN-CONTAINING PROTEIN 1"/>
    <property type="match status" value="1"/>
</dbReference>
<gene>
    <name evidence="3" type="ORF">MECH1_V1_2973</name>
</gene>
<dbReference type="InterPro" id="IPR004509">
    <property type="entry name" value="Competence_ComEA_HhH"/>
</dbReference>
<evidence type="ECO:0000313" key="4">
    <source>
        <dbReference type="Proteomes" id="UP001497493"/>
    </source>
</evidence>
<proteinExistence type="predicted"/>
<dbReference type="PANTHER" id="PTHR21180:SF32">
    <property type="entry name" value="ENDONUCLEASE_EXONUCLEASE_PHOSPHATASE FAMILY DOMAIN-CONTAINING PROTEIN 1"/>
    <property type="match status" value="1"/>
</dbReference>
<dbReference type="Pfam" id="PF12836">
    <property type="entry name" value="HHH_3"/>
    <property type="match status" value="1"/>
</dbReference>
<dbReference type="RefSeq" id="WP_348758242.1">
    <property type="nucleotide sequence ID" value="NZ_OZ026884.1"/>
</dbReference>
<dbReference type="Gene3D" id="1.10.150.280">
    <property type="entry name" value="AF1531-like domain"/>
    <property type="match status" value="1"/>
</dbReference>
<dbReference type="PROSITE" id="PS51257">
    <property type="entry name" value="PROKAR_LIPOPROTEIN"/>
    <property type="match status" value="1"/>
</dbReference>
<accession>A0ABP1CBZ0</accession>
<organism evidence="3 4">
    <name type="scientific">Candidatus Methylocalor cossyra</name>
    <dbReference type="NCBI Taxonomy" id="3108543"/>
    <lineage>
        <taxon>Bacteria</taxon>
        <taxon>Pseudomonadati</taxon>
        <taxon>Pseudomonadota</taxon>
        <taxon>Gammaproteobacteria</taxon>
        <taxon>Methylococcales</taxon>
        <taxon>Methylococcaceae</taxon>
        <taxon>Candidatus Methylocalor</taxon>
    </lineage>
</organism>
<dbReference type="InterPro" id="IPR051675">
    <property type="entry name" value="Endo/Exo/Phosphatase_dom_1"/>
</dbReference>
<dbReference type="NCBIfam" id="TIGR00426">
    <property type="entry name" value="competence protein ComEA helix-hairpin-helix repeat region"/>
    <property type="match status" value="1"/>
</dbReference>
<protein>
    <recommendedName>
        <fullName evidence="5">ComE operon protein 1</fullName>
    </recommendedName>
</protein>
<keyword evidence="4" id="KW-1185">Reference proteome</keyword>
<sequence length="118" mass="12074">MQLNRLAAAILTVSACLFAPGAMAEPLDINTATAEQLADVLVGVGKAKAEAIVQDRQKNGEFKSIEDLARVKGIGPAIIEKNRDKITVGKAAQVPSSGSPAPTTAPAKPEPSAAAKSK</sequence>
<feature type="region of interest" description="Disordered" evidence="1">
    <location>
        <begin position="89"/>
        <end position="118"/>
    </location>
</feature>
<reference evidence="3 4" key="1">
    <citation type="submission" date="2024-04" db="EMBL/GenBank/DDBJ databases">
        <authorList>
            <person name="Cremers G."/>
        </authorList>
    </citation>
    <scope>NUCLEOTIDE SEQUENCE [LARGE SCALE GENOMIC DNA]</scope>
    <source>
        <strain evidence="3">MeCH1-AG</strain>
    </source>
</reference>
<dbReference type="Proteomes" id="UP001497493">
    <property type="component" value="Chromosome"/>
</dbReference>
<keyword evidence="2" id="KW-0732">Signal</keyword>
<evidence type="ECO:0000313" key="3">
    <source>
        <dbReference type="EMBL" id="CAL1241749.1"/>
    </source>
</evidence>
<dbReference type="EMBL" id="OZ026884">
    <property type="protein sequence ID" value="CAL1241749.1"/>
    <property type="molecule type" value="Genomic_DNA"/>
</dbReference>
<dbReference type="SUPFAM" id="SSF47781">
    <property type="entry name" value="RuvA domain 2-like"/>
    <property type="match status" value="1"/>
</dbReference>
<evidence type="ECO:0000256" key="2">
    <source>
        <dbReference type="SAM" id="SignalP"/>
    </source>
</evidence>
<feature type="compositionally biased region" description="Low complexity" evidence="1">
    <location>
        <begin position="95"/>
        <end position="118"/>
    </location>
</feature>
<name>A0ABP1CBZ0_9GAMM</name>
<evidence type="ECO:0008006" key="5">
    <source>
        <dbReference type="Google" id="ProtNLM"/>
    </source>
</evidence>
<dbReference type="InterPro" id="IPR010994">
    <property type="entry name" value="RuvA_2-like"/>
</dbReference>